<sequence length="440" mass="49260">MEHSCGLTFLAMLLANRFGRATIIAGATLLISLLLVILAQSADLRSHLPSSPSIWPAKECSAPALAESRTNISYDLTVPPSVGCEDIVNDLQQKLIQAYSKSLRGVRYANIWGYLETENKGDAAIWSAQQILMSMLGIEMMEACRFMDRDCDIKRFRKVLEDHRPNSAIIMAGGGNFNDYYWEDQPSRMKMIESFTNVSIRAFPQSVYMTNPERIKATEEAFGKHKDLQLAARDKPSYDWLDKTFGNKEGIDSHLVPDIAFMWGNRSDFRVNGKKTHDILILARKDMEISDGDSSNIEFGEGELDLGEGVGKVTYQKVDWKFTQTPDIDPPKASGDEANGSPAAPKRENGKNQRAWAKAIAGFELLGSARFVITDRLHGHILSTLIGVPHVLMDSKLGKNLNFHNTWTRDCECTRIAFSIEQALDVARLYFEKENKAVQT</sequence>
<dbReference type="EMBL" id="PPTA01000006">
    <property type="protein sequence ID" value="TFB02850.1"/>
    <property type="molecule type" value="Genomic_DNA"/>
</dbReference>
<gene>
    <name evidence="4" type="ORF">CCMA1212_005585</name>
</gene>
<dbReference type="Proteomes" id="UP001642720">
    <property type="component" value="Unassembled WGS sequence"/>
</dbReference>
<keyword evidence="2" id="KW-0812">Transmembrane</keyword>
<keyword evidence="2" id="KW-1133">Transmembrane helix</keyword>
<feature type="domain" description="Polysaccharide pyruvyl transferase" evidence="3">
    <location>
        <begin position="119"/>
        <end position="394"/>
    </location>
</feature>
<evidence type="ECO:0000313" key="5">
    <source>
        <dbReference type="Proteomes" id="UP001642720"/>
    </source>
</evidence>
<organism evidence="4 5">
    <name type="scientific">Trichoderma ghanense</name>
    <dbReference type="NCBI Taxonomy" id="65468"/>
    <lineage>
        <taxon>Eukaryota</taxon>
        <taxon>Fungi</taxon>
        <taxon>Dikarya</taxon>
        <taxon>Ascomycota</taxon>
        <taxon>Pezizomycotina</taxon>
        <taxon>Sordariomycetes</taxon>
        <taxon>Hypocreomycetidae</taxon>
        <taxon>Hypocreales</taxon>
        <taxon>Hypocreaceae</taxon>
        <taxon>Trichoderma</taxon>
    </lineage>
</organism>
<dbReference type="InterPro" id="IPR007345">
    <property type="entry name" value="Polysacch_pyruvyl_Trfase"/>
</dbReference>
<feature type="transmembrane region" description="Helical" evidence="2">
    <location>
        <begin position="21"/>
        <end position="42"/>
    </location>
</feature>
<feature type="region of interest" description="Disordered" evidence="1">
    <location>
        <begin position="323"/>
        <end position="352"/>
    </location>
</feature>
<keyword evidence="4" id="KW-0808">Transferase</keyword>
<evidence type="ECO:0000259" key="3">
    <source>
        <dbReference type="Pfam" id="PF04230"/>
    </source>
</evidence>
<accession>A0ABY2H5W7</accession>
<reference evidence="4 5" key="1">
    <citation type="submission" date="2018-01" db="EMBL/GenBank/DDBJ databases">
        <title>Genome characterization of the sugarcane-associated fungus Trichoderma ghanense CCMA-1212 and their application in lignocelulose bioconversion.</title>
        <authorList>
            <person name="Steindorff A.S."/>
            <person name="Mendes T.D."/>
            <person name="Vilela E.S.D."/>
            <person name="Rodrigues D.S."/>
            <person name="Formighieri E.F."/>
            <person name="Melo I.S."/>
            <person name="Favaro L.C.L."/>
        </authorList>
    </citation>
    <scope>NUCLEOTIDE SEQUENCE [LARGE SCALE GENOMIC DNA]</scope>
    <source>
        <strain evidence="4 5">CCMA-1212</strain>
    </source>
</reference>
<keyword evidence="5" id="KW-1185">Reference proteome</keyword>
<name>A0ABY2H5W7_9HYPO</name>
<evidence type="ECO:0000256" key="2">
    <source>
        <dbReference type="SAM" id="Phobius"/>
    </source>
</evidence>
<dbReference type="GO" id="GO:0016740">
    <property type="term" value="F:transferase activity"/>
    <property type="evidence" value="ECO:0007669"/>
    <property type="project" value="UniProtKB-KW"/>
</dbReference>
<proteinExistence type="predicted"/>
<dbReference type="Pfam" id="PF04230">
    <property type="entry name" value="PS_pyruv_trans"/>
    <property type="match status" value="1"/>
</dbReference>
<comment type="caution">
    <text evidence="4">The sequence shown here is derived from an EMBL/GenBank/DDBJ whole genome shotgun (WGS) entry which is preliminary data.</text>
</comment>
<dbReference type="GeneID" id="300577291"/>
<dbReference type="RefSeq" id="XP_073559051.1">
    <property type="nucleotide sequence ID" value="XM_073702841.1"/>
</dbReference>
<keyword evidence="2" id="KW-0472">Membrane</keyword>
<protein>
    <submittedName>
        <fullName evidence="4">Pyruvyl transferase 1</fullName>
    </submittedName>
</protein>
<evidence type="ECO:0000256" key="1">
    <source>
        <dbReference type="SAM" id="MobiDB-lite"/>
    </source>
</evidence>
<evidence type="ECO:0000313" key="4">
    <source>
        <dbReference type="EMBL" id="TFB02850.1"/>
    </source>
</evidence>